<proteinExistence type="predicted"/>
<evidence type="ECO:0000313" key="1">
    <source>
        <dbReference type="EMBL" id="MDX8305256.1"/>
    </source>
</evidence>
<reference evidence="1" key="1">
    <citation type="journal article" date="2023" name="Phytobiomes J">
        <title>Deciphering the key players within the bacterial microbiota associated with aerial crown gall tumors on rhododendron: Insights into the gallobiome.</title>
        <authorList>
            <person name="Kuzmanovic N."/>
            <person name="Nesme J."/>
            <person name="Wolf J."/>
            <person name="Neumann-Schaal M."/>
            <person name="Petersen J."/>
            <person name="Fernandez-Gnecco G."/>
            <person name="Sproeer C."/>
            <person name="Bunk B."/>
            <person name="Overmann J."/>
            <person name="Sorensen S.J."/>
            <person name="Idczak E."/>
            <person name="Smalla K."/>
        </authorList>
    </citation>
    <scope>NUCLEOTIDE SEQUENCE</scope>
    <source>
        <strain evidence="1">Rho-11.1</strain>
    </source>
</reference>
<dbReference type="RefSeq" id="WP_320203525.1">
    <property type="nucleotide sequence ID" value="NZ_CP192782.1"/>
</dbReference>
<gene>
    <name evidence="1" type="ORF">RMR22_23695</name>
</gene>
<accession>A0AAW9FHY0</accession>
<dbReference type="AlphaFoldDB" id="A0AAW9FHY0"/>
<name>A0AAW9FHY0_9HYPH</name>
<protein>
    <submittedName>
        <fullName evidence="1">Uncharacterized protein</fullName>
    </submittedName>
</protein>
<comment type="caution">
    <text evidence="1">The sequence shown here is derived from an EMBL/GenBank/DDBJ whole genome shotgun (WGS) entry which is preliminary data.</text>
</comment>
<sequence length="371" mass="41185">MTNYDPLRMTAATALSESKFCIAFSEADYDDMYSIVLVYEGGFDQPWTRFDIPRIIDSVTGWIGKDGKPFVFAKSDEGDVYDLSAGTEPKHSKIIGSGVYSEDAAGLGYTNRIVAIGDTLLVTGHNSQLYIRERDQWTWFKRDKLPMPSEEFDHLVFGALAGPSLDDLYMAVTCMPKASGRELTEEEEDRAAELFDLGRPDEALAIHHAAEGETKVMEGRLYHWNGTNWKVVATPRDGQHYAQPAVLSDVFVETPDKVWAVGENGVILDGNAEHGFSDVSFKGDDEDLRSITRVGDRITVGSDYGLYSFDGHILSPLKPTLDPSINKNVPNPLNVQTVGDTLYFFDRKHGVQTFDGAEWTAITIPAPLLKR</sequence>
<organism evidence="1">
    <name type="scientific">Agrobacterium rosae</name>
    <dbReference type="NCBI Taxonomy" id="1972867"/>
    <lineage>
        <taxon>Bacteria</taxon>
        <taxon>Pseudomonadati</taxon>
        <taxon>Pseudomonadota</taxon>
        <taxon>Alphaproteobacteria</taxon>
        <taxon>Hyphomicrobiales</taxon>
        <taxon>Rhizobiaceae</taxon>
        <taxon>Rhizobium/Agrobacterium group</taxon>
        <taxon>Agrobacterium</taxon>
    </lineage>
</organism>
<dbReference type="EMBL" id="JAVRAF010000015">
    <property type="protein sequence ID" value="MDX8305256.1"/>
    <property type="molecule type" value="Genomic_DNA"/>
</dbReference>